<sequence>MGANTAQARSEDASASRRSPLLLLHGVTNSARIWETVAPLLADEFDLIIPTAAGHRGGPPAHRNTTISHLVDDAERLLDACDLNTVHVAGNSMGGFIAIELARRGRALSVCALSPAGFWTPGEPDYNRATRTIRRARTRAKRYGTPARLAMRSPILRRLILRDAAEHAERLATESALGIVADLIECTAAETLLMTSESIAPLDPLPCPITLAWSGQDRIFPPSINGLIARTRLPGAHYLELKGVGHVPMIDEPQRCSDVIRATARGEPIAGQARR</sequence>
<dbReference type="InterPro" id="IPR050266">
    <property type="entry name" value="AB_hydrolase_sf"/>
</dbReference>
<dbReference type="PANTHER" id="PTHR43798">
    <property type="entry name" value="MONOACYLGLYCEROL LIPASE"/>
    <property type="match status" value="1"/>
</dbReference>
<name>A0ABM9LKJ3_9MYCO</name>
<accession>A0ABM9LKJ3</accession>
<keyword evidence="3" id="KW-1185">Reference proteome</keyword>
<dbReference type="InterPro" id="IPR029058">
    <property type="entry name" value="AB_hydrolase_fold"/>
</dbReference>
<dbReference type="GO" id="GO:0016787">
    <property type="term" value="F:hydrolase activity"/>
    <property type="evidence" value="ECO:0007669"/>
    <property type="project" value="UniProtKB-KW"/>
</dbReference>
<evidence type="ECO:0000259" key="1">
    <source>
        <dbReference type="Pfam" id="PF12697"/>
    </source>
</evidence>
<keyword evidence="2" id="KW-0378">Hydrolase</keyword>
<gene>
    <name evidence="2" type="ORF">MU0102_001249</name>
</gene>
<evidence type="ECO:0000313" key="2">
    <source>
        <dbReference type="EMBL" id="CAJ1500522.1"/>
    </source>
</evidence>
<dbReference type="Pfam" id="PF12697">
    <property type="entry name" value="Abhydrolase_6"/>
    <property type="match status" value="1"/>
</dbReference>
<reference evidence="2 3" key="1">
    <citation type="submission" date="2023-08" db="EMBL/GenBank/DDBJ databases">
        <authorList>
            <person name="Folkvardsen B D."/>
            <person name="Norman A."/>
        </authorList>
    </citation>
    <scope>NUCLEOTIDE SEQUENCE [LARGE SCALE GENOMIC DNA]</scope>
    <source>
        <strain evidence="2 3">Mu0102</strain>
    </source>
</reference>
<dbReference type="RefSeq" id="WP_308486075.1">
    <property type="nucleotide sequence ID" value="NZ_OY726398.1"/>
</dbReference>
<dbReference type="InterPro" id="IPR000073">
    <property type="entry name" value="AB_hydrolase_1"/>
</dbReference>
<dbReference type="Proteomes" id="UP001190464">
    <property type="component" value="Chromosome"/>
</dbReference>
<evidence type="ECO:0000313" key="3">
    <source>
        <dbReference type="Proteomes" id="UP001190464"/>
    </source>
</evidence>
<protein>
    <submittedName>
        <fullName evidence="2">Alpha/beta hydrolase</fullName>
    </submittedName>
</protein>
<feature type="domain" description="AB hydrolase-1" evidence="1">
    <location>
        <begin position="21"/>
        <end position="258"/>
    </location>
</feature>
<dbReference type="EMBL" id="OY726398">
    <property type="protein sequence ID" value="CAJ1500522.1"/>
    <property type="molecule type" value="Genomic_DNA"/>
</dbReference>
<organism evidence="2 3">
    <name type="scientific">[Mycobacterium] holstebronense</name>
    <dbReference type="NCBI Taxonomy" id="3064288"/>
    <lineage>
        <taxon>Bacteria</taxon>
        <taxon>Bacillati</taxon>
        <taxon>Actinomycetota</taxon>
        <taxon>Actinomycetes</taxon>
        <taxon>Mycobacteriales</taxon>
        <taxon>Mycobacteriaceae</taxon>
        <taxon>Mycolicibacterium</taxon>
    </lineage>
</organism>
<proteinExistence type="predicted"/>
<dbReference type="SUPFAM" id="SSF53474">
    <property type="entry name" value="alpha/beta-Hydrolases"/>
    <property type="match status" value="1"/>
</dbReference>
<dbReference type="Gene3D" id="3.40.50.1820">
    <property type="entry name" value="alpha/beta hydrolase"/>
    <property type="match status" value="1"/>
</dbReference>
<dbReference type="PANTHER" id="PTHR43798:SF33">
    <property type="entry name" value="HYDROLASE, PUTATIVE (AFU_ORTHOLOGUE AFUA_2G14860)-RELATED"/>
    <property type="match status" value="1"/>
</dbReference>